<sequence>MGLFPKLFSLPMLIVIAWLGSNLYFGNELFANPFVEQEILETIKENAGEMVDDSIEDAKDSL</sequence>
<dbReference type="Proteomes" id="UP000227088">
    <property type="component" value="Unassembled WGS sequence"/>
</dbReference>
<accession>A0A1Y5HSX7</accession>
<name>A0A1Y5HSX7_OLEAN</name>
<evidence type="ECO:0000256" key="1">
    <source>
        <dbReference type="SAM" id="Phobius"/>
    </source>
</evidence>
<gene>
    <name evidence="2" type="ORF">A9R00_10165</name>
</gene>
<keyword evidence="1" id="KW-0812">Transmembrane</keyword>
<protein>
    <submittedName>
        <fullName evidence="2">Uncharacterized protein</fullName>
    </submittedName>
</protein>
<comment type="caution">
    <text evidence="2">The sequence shown here is derived from an EMBL/GenBank/DDBJ whole genome shotgun (WGS) entry which is preliminary data.</text>
</comment>
<feature type="transmembrane region" description="Helical" evidence="1">
    <location>
        <begin position="7"/>
        <end position="25"/>
    </location>
</feature>
<evidence type="ECO:0000313" key="2">
    <source>
        <dbReference type="EMBL" id="OUS38964.1"/>
    </source>
</evidence>
<organism evidence="2 3">
    <name type="scientific">Oleispira antarctica</name>
    <dbReference type="NCBI Taxonomy" id="188908"/>
    <lineage>
        <taxon>Bacteria</taxon>
        <taxon>Pseudomonadati</taxon>
        <taxon>Pseudomonadota</taxon>
        <taxon>Gammaproteobacteria</taxon>
        <taxon>Oceanospirillales</taxon>
        <taxon>Oceanospirillaceae</taxon>
        <taxon>Oleispira</taxon>
    </lineage>
</organism>
<dbReference type="EMBL" id="MABE01000590">
    <property type="protein sequence ID" value="OUS38964.1"/>
    <property type="molecule type" value="Genomic_DNA"/>
</dbReference>
<keyword evidence="1" id="KW-0472">Membrane</keyword>
<keyword evidence="1" id="KW-1133">Transmembrane helix</keyword>
<evidence type="ECO:0000313" key="3">
    <source>
        <dbReference type="Proteomes" id="UP000227088"/>
    </source>
</evidence>
<reference evidence="3" key="1">
    <citation type="journal article" date="2017" name="Proc. Natl. Acad. Sci. U.S.A.">
        <title>Simulation of Deepwater Horizon oil plume reveals substrate specialization within a complex community of hydrocarbon degraders.</title>
        <authorList>
            <person name="Hu P."/>
            <person name="Dubinsky E.A."/>
            <person name="Probst A.J."/>
            <person name="Wang J."/>
            <person name="Sieber C.M.K."/>
            <person name="Tom L.M."/>
            <person name="Gardinali P."/>
            <person name="Banfield J.F."/>
            <person name="Atlas R.M."/>
            <person name="Andersen G.L."/>
        </authorList>
    </citation>
    <scope>NUCLEOTIDE SEQUENCE [LARGE SCALE GENOMIC DNA]</scope>
</reference>
<proteinExistence type="predicted"/>
<dbReference type="AlphaFoldDB" id="A0A1Y5HSX7"/>